<evidence type="ECO:0000313" key="1">
    <source>
        <dbReference type="EMBL" id="GAU90770.1"/>
    </source>
</evidence>
<proteinExistence type="predicted"/>
<dbReference type="Proteomes" id="UP000186922">
    <property type="component" value="Unassembled WGS sequence"/>
</dbReference>
<sequence length="110" mass="12029">MPSSGVGKPCGNQISGQSSHVPSERYLVHLDTGFFPATPGQRGTICSEIVRATIGSVVSSPFSLRRCDGRFPHQRQCVPHGPSAHRQWHQLSDVDRRSCAITLEPFQCLS</sequence>
<evidence type="ECO:0000313" key="2">
    <source>
        <dbReference type="Proteomes" id="UP000186922"/>
    </source>
</evidence>
<keyword evidence="2" id="KW-1185">Reference proteome</keyword>
<comment type="caution">
    <text evidence="1">The sequence shown here is derived from an EMBL/GenBank/DDBJ whole genome shotgun (WGS) entry which is preliminary data.</text>
</comment>
<dbReference type="EMBL" id="BDGG01000001">
    <property type="protein sequence ID" value="GAU90770.1"/>
    <property type="molecule type" value="Genomic_DNA"/>
</dbReference>
<organism evidence="1 2">
    <name type="scientific">Ramazzottius varieornatus</name>
    <name type="common">Water bear</name>
    <name type="synonym">Tardigrade</name>
    <dbReference type="NCBI Taxonomy" id="947166"/>
    <lineage>
        <taxon>Eukaryota</taxon>
        <taxon>Metazoa</taxon>
        <taxon>Ecdysozoa</taxon>
        <taxon>Tardigrada</taxon>
        <taxon>Eutardigrada</taxon>
        <taxon>Parachela</taxon>
        <taxon>Hypsibioidea</taxon>
        <taxon>Ramazzottiidae</taxon>
        <taxon>Ramazzottius</taxon>
    </lineage>
</organism>
<name>A0A1D1UQH8_RAMVA</name>
<dbReference type="AlphaFoldDB" id="A0A1D1UQH8"/>
<gene>
    <name evidence="1" type="primary">RvY_03144-1</name>
    <name evidence="1" type="synonym">RvY_03144.1</name>
    <name evidence="1" type="ORF">RvY_03144</name>
</gene>
<protein>
    <submittedName>
        <fullName evidence="1">Uncharacterized protein</fullName>
    </submittedName>
</protein>
<accession>A0A1D1UQH8</accession>
<reference evidence="1 2" key="1">
    <citation type="journal article" date="2016" name="Nat. Commun.">
        <title>Extremotolerant tardigrade genome and improved radiotolerance of human cultured cells by tardigrade-unique protein.</title>
        <authorList>
            <person name="Hashimoto T."/>
            <person name="Horikawa D.D."/>
            <person name="Saito Y."/>
            <person name="Kuwahara H."/>
            <person name="Kozuka-Hata H."/>
            <person name="Shin-I T."/>
            <person name="Minakuchi Y."/>
            <person name="Ohishi K."/>
            <person name="Motoyama A."/>
            <person name="Aizu T."/>
            <person name="Enomoto A."/>
            <person name="Kondo K."/>
            <person name="Tanaka S."/>
            <person name="Hara Y."/>
            <person name="Koshikawa S."/>
            <person name="Sagara H."/>
            <person name="Miura T."/>
            <person name="Yokobori S."/>
            <person name="Miyagawa K."/>
            <person name="Suzuki Y."/>
            <person name="Kubo T."/>
            <person name="Oyama M."/>
            <person name="Kohara Y."/>
            <person name="Fujiyama A."/>
            <person name="Arakawa K."/>
            <person name="Katayama T."/>
            <person name="Toyoda A."/>
            <person name="Kunieda T."/>
        </authorList>
    </citation>
    <scope>NUCLEOTIDE SEQUENCE [LARGE SCALE GENOMIC DNA]</scope>
    <source>
        <strain evidence="1 2">YOKOZUNA-1</strain>
    </source>
</reference>